<evidence type="ECO:0000313" key="2">
    <source>
        <dbReference type="Proteomes" id="UP000008560"/>
    </source>
</evidence>
<protein>
    <recommendedName>
        <fullName evidence="3">Glycosyl transferase 2 family protein</fullName>
    </recommendedName>
</protein>
<dbReference type="SUPFAM" id="SSF53448">
    <property type="entry name" value="Nucleotide-diphospho-sugar transferases"/>
    <property type="match status" value="1"/>
</dbReference>
<gene>
    <name evidence="1" type="ordered locus">BF638R_3911</name>
</gene>
<dbReference type="KEGG" id="bfg:BF638R_3911"/>
<sequence length="159" mass="18427">MSYLEQITIGIPVRIDSWERKRNLLALLHYISSSGMRVHVWDAGSEECQFPDDICSKITYTYERDENLVYHKTRYVNLLLREISTPIVAIWDADIIFSLSQLEASIQAIIERKYVMSIPYNGVVKMLSKKQSEAYILSGQMEDHYTTYGILGERTPDIL</sequence>
<dbReference type="InterPro" id="IPR029044">
    <property type="entry name" value="Nucleotide-diphossugar_trans"/>
</dbReference>
<accession>E1WNI1</accession>
<name>E1WNI1_BACF6</name>
<dbReference type="PATRIC" id="fig|862962.3.peg.4063"/>
<proteinExistence type="predicted"/>
<evidence type="ECO:0008006" key="3">
    <source>
        <dbReference type="Google" id="ProtNLM"/>
    </source>
</evidence>
<dbReference type="RefSeq" id="WP_014299473.1">
    <property type="nucleotide sequence ID" value="NC_016776.1"/>
</dbReference>
<dbReference type="HOGENOM" id="CLU_1657299_0_0_10"/>
<reference evidence="1 2" key="1">
    <citation type="journal article" date="2010" name="Microbiology">
        <title>Twenty-eight divergent polysaccharide loci specifying within- and amongst-strain capsule diversity in three strains of Bacteroides fragilis.</title>
        <authorList>
            <person name="Patrick S."/>
            <person name="Blakely G.W."/>
            <person name="Houston S."/>
            <person name="Moore J."/>
            <person name="Abratt V.R."/>
            <person name="Bertalan M."/>
            <person name="Cerdeno-Tarraga A.M."/>
            <person name="Quail M.A."/>
            <person name="Corton N."/>
            <person name="Corton C."/>
            <person name="Bignell A."/>
            <person name="Barron A."/>
            <person name="Clark L."/>
            <person name="Bentley S.D."/>
            <person name="Parkhill J."/>
        </authorList>
    </citation>
    <scope>NUCLEOTIDE SEQUENCE [LARGE SCALE GENOMIC DNA]</scope>
    <source>
        <strain evidence="1 2">638R</strain>
    </source>
</reference>
<evidence type="ECO:0000313" key="1">
    <source>
        <dbReference type="EMBL" id="CBW24357.1"/>
    </source>
</evidence>
<dbReference type="EMBL" id="FQ312004">
    <property type="protein sequence ID" value="CBW24357.1"/>
    <property type="molecule type" value="Genomic_DNA"/>
</dbReference>
<dbReference type="AlphaFoldDB" id="E1WNI1"/>
<dbReference type="Proteomes" id="UP000008560">
    <property type="component" value="Chromosome"/>
</dbReference>
<organism evidence="1 2">
    <name type="scientific">Bacteroides fragilis (strain 638R)</name>
    <dbReference type="NCBI Taxonomy" id="862962"/>
    <lineage>
        <taxon>Bacteria</taxon>
        <taxon>Pseudomonadati</taxon>
        <taxon>Bacteroidota</taxon>
        <taxon>Bacteroidia</taxon>
        <taxon>Bacteroidales</taxon>
        <taxon>Bacteroidaceae</taxon>
        <taxon>Bacteroides</taxon>
    </lineage>
</organism>